<dbReference type="InterPro" id="IPR018780">
    <property type="entry name" value="TBORCS5"/>
</dbReference>
<dbReference type="GO" id="GO:0099078">
    <property type="term" value="C:BORC complex"/>
    <property type="evidence" value="ECO:0007669"/>
    <property type="project" value="TreeGrafter"/>
</dbReference>
<accession>A0A397TL68</accession>
<dbReference type="EMBL" id="QKYT01000055">
    <property type="protein sequence ID" value="RIA95761.1"/>
    <property type="molecule type" value="Genomic_DNA"/>
</dbReference>
<dbReference type="CDD" id="cd22789">
    <property type="entry name" value="BORCS5-like"/>
    <property type="match status" value="1"/>
</dbReference>
<dbReference type="GO" id="GO:0072384">
    <property type="term" value="P:organelle transport along microtubule"/>
    <property type="evidence" value="ECO:0007669"/>
    <property type="project" value="TreeGrafter"/>
</dbReference>
<feature type="compositionally biased region" description="Basic and acidic residues" evidence="7">
    <location>
        <begin position="21"/>
        <end position="47"/>
    </location>
</feature>
<feature type="compositionally biased region" description="Basic and acidic residues" evidence="7">
    <location>
        <begin position="495"/>
        <end position="509"/>
    </location>
</feature>
<gene>
    <name evidence="8" type="ORF">C1645_756696</name>
</gene>
<protein>
    <recommendedName>
        <fullName evidence="3">BLOC-1-related complex subunit 5</fullName>
    </recommendedName>
</protein>
<dbReference type="STRING" id="658196.A0A397TL68"/>
<keyword evidence="6" id="KW-0449">Lipoprotein</keyword>
<dbReference type="Proteomes" id="UP000265703">
    <property type="component" value="Unassembled WGS sequence"/>
</dbReference>
<keyword evidence="4" id="KW-0472">Membrane</keyword>
<organism evidence="8 9">
    <name type="scientific">Glomus cerebriforme</name>
    <dbReference type="NCBI Taxonomy" id="658196"/>
    <lineage>
        <taxon>Eukaryota</taxon>
        <taxon>Fungi</taxon>
        <taxon>Fungi incertae sedis</taxon>
        <taxon>Mucoromycota</taxon>
        <taxon>Glomeromycotina</taxon>
        <taxon>Glomeromycetes</taxon>
        <taxon>Glomerales</taxon>
        <taxon>Glomeraceae</taxon>
        <taxon>Glomus</taxon>
    </lineage>
</organism>
<name>A0A397TL68_9GLOM</name>
<feature type="compositionally biased region" description="Polar residues" evidence="7">
    <location>
        <begin position="510"/>
        <end position="522"/>
    </location>
</feature>
<comment type="caution">
    <text evidence="8">The sequence shown here is derived from an EMBL/GenBank/DDBJ whole genome shotgun (WGS) entry which is preliminary data.</text>
</comment>
<evidence type="ECO:0000256" key="5">
    <source>
        <dbReference type="ARBA" id="ARBA00023228"/>
    </source>
</evidence>
<feature type="region of interest" description="Disordered" evidence="7">
    <location>
        <begin position="374"/>
        <end position="522"/>
    </location>
</feature>
<evidence type="ECO:0000256" key="7">
    <source>
        <dbReference type="SAM" id="MobiDB-lite"/>
    </source>
</evidence>
<evidence type="ECO:0000256" key="1">
    <source>
        <dbReference type="ARBA" id="ARBA00004122"/>
    </source>
</evidence>
<feature type="compositionally biased region" description="Low complexity" evidence="7">
    <location>
        <begin position="304"/>
        <end position="317"/>
    </location>
</feature>
<keyword evidence="5" id="KW-0458">Lysosome</keyword>
<evidence type="ECO:0000313" key="8">
    <source>
        <dbReference type="EMBL" id="RIA95761.1"/>
    </source>
</evidence>
<evidence type="ECO:0000256" key="2">
    <source>
        <dbReference type="ARBA" id="ARBA00010235"/>
    </source>
</evidence>
<dbReference type="PANTHER" id="PTHR31634">
    <property type="entry name" value="BLOC-1-RELATED COMPLEX SUBUNIT 5"/>
    <property type="match status" value="1"/>
</dbReference>
<dbReference type="Pfam" id="PF10158">
    <property type="entry name" value="LOH1CR12"/>
    <property type="match status" value="1"/>
</dbReference>
<dbReference type="AlphaFoldDB" id="A0A397TL68"/>
<feature type="compositionally biased region" description="Low complexity" evidence="7">
    <location>
        <begin position="374"/>
        <end position="409"/>
    </location>
</feature>
<dbReference type="PANTHER" id="PTHR31634:SF2">
    <property type="entry name" value="BLOC-1-RELATED COMPLEX SUBUNIT 5"/>
    <property type="match status" value="1"/>
</dbReference>
<feature type="compositionally biased region" description="Basic and acidic residues" evidence="7">
    <location>
        <begin position="466"/>
        <end position="475"/>
    </location>
</feature>
<evidence type="ECO:0000313" key="9">
    <source>
        <dbReference type="Proteomes" id="UP000265703"/>
    </source>
</evidence>
<evidence type="ECO:0000256" key="6">
    <source>
        <dbReference type="ARBA" id="ARBA00023288"/>
    </source>
</evidence>
<reference evidence="8 9" key="1">
    <citation type="submission" date="2018-06" db="EMBL/GenBank/DDBJ databases">
        <title>Comparative genomics reveals the genomic features of Rhizophagus irregularis, R. cerebriforme, R. diaphanum and Gigaspora rosea, and their symbiotic lifestyle signature.</title>
        <authorList>
            <person name="Morin E."/>
            <person name="San Clemente H."/>
            <person name="Chen E.C.H."/>
            <person name="De La Providencia I."/>
            <person name="Hainaut M."/>
            <person name="Kuo A."/>
            <person name="Kohler A."/>
            <person name="Murat C."/>
            <person name="Tang N."/>
            <person name="Roy S."/>
            <person name="Loubradou J."/>
            <person name="Henrissat B."/>
            <person name="Grigoriev I.V."/>
            <person name="Corradi N."/>
            <person name="Roux C."/>
            <person name="Martin F.M."/>
        </authorList>
    </citation>
    <scope>NUCLEOTIDE SEQUENCE [LARGE SCALE GENOMIC DNA]</scope>
    <source>
        <strain evidence="8 9">DAOM 227022</strain>
    </source>
</reference>
<comment type="similarity">
    <text evidence="2">Belongs to the BORCS5 family.</text>
</comment>
<evidence type="ECO:0000256" key="4">
    <source>
        <dbReference type="ARBA" id="ARBA00023136"/>
    </source>
</evidence>
<comment type="subcellular location">
    <subcellularLocation>
        <location evidence="1">Lysosome membrane</location>
        <topology evidence="1">Lipid-anchor</topology>
        <orientation evidence="1">Cytoplasmic side</orientation>
    </subcellularLocation>
</comment>
<feature type="compositionally biased region" description="Basic residues" evidence="7">
    <location>
        <begin position="429"/>
        <end position="438"/>
    </location>
</feature>
<feature type="compositionally biased region" description="Polar residues" evidence="7">
    <location>
        <begin position="439"/>
        <end position="462"/>
    </location>
</feature>
<feature type="region of interest" description="Disordered" evidence="7">
    <location>
        <begin position="21"/>
        <end position="51"/>
    </location>
</feature>
<evidence type="ECO:0000256" key="3">
    <source>
        <dbReference type="ARBA" id="ARBA00022300"/>
    </source>
</evidence>
<proteinExistence type="inferred from homology"/>
<sequence length="522" mass="58467">MSENLTKSEIEQSNGIITERNEIQNIKNKELSKHKPLKSNESDKSENQKSLITNEEHAKIIQRDIEKGVITVSNVNERDNLDLEIAKLDKIPKFEPLIKPHPETSFTFSGLWSSAPVSSDHIKEPSFGYESLLNFSLTYQSHIKKCAEEICEDQRIVMETVKSADTYCAEINQTMITAQLQAKANYEQMGIVNVFMKQVEKTHKMIYEIFQTLNKMENFLPAEERLTDQSASIKYPKLHKLCVNTKQKHNHGSFQFETRRLSLQQRRTHPSVGTISFNTVLSDKHQDSDGALSPVRSPDRTTLSSALSVLGSSGDSSASDRLKEIFSNTSQNSDESSSQWLSGFNPIRESIKRAENDTSIENLQGLQETQIVTNNYGSSNSSSMSPSNSSQYLKSPFNNNKSSSGSSVSLLTAMLKRTTVKEGETKNKATPKTHRKKSSSSNIRTHNRTISETSLEGISISNGRGRKNDVKDLTHSKQVQKEGPVIQIVGGDSRSSSEERSDNVEDRSGNDTLLMTPNYNFN</sequence>
<keyword evidence="9" id="KW-1185">Reference proteome</keyword>
<dbReference type="OrthoDB" id="10035640at2759"/>
<feature type="region of interest" description="Disordered" evidence="7">
    <location>
        <begin position="285"/>
        <end position="318"/>
    </location>
</feature>
<dbReference type="GO" id="GO:0032418">
    <property type="term" value="P:lysosome localization"/>
    <property type="evidence" value="ECO:0007669"/>
    <property type="project" value="InterPro"/>
</dbReference>